<dbReference type="AlphaFoldDB" id="A0A3D8QRF7"/>
<feature type="region of interest" description="Disordered" evidence="1">
    <location>
        <begin position="237"/>
        <end position="258"/>
    </location>
</feature>
<evidence type="ECO:0000313" key="3">
    <source>
        <dbReference type="Proteomes" id="UP000256690"/>
    </source>
</evidence>
<protein>
    <submittedName>
        <fullName evidence="2">Uncharacterized protein</fullName>
    </submittedName>
</protein>
<dbReference type="GeneID" id="38120184"/>
<name>A0A3D8QRF7_9EURO</name>
<reference evidence="2 3" key="1">
    <citation type="journal article" date="2018" name="IMA Fungus">
        <title>IMA Genome-F 9: Draft genome sequence of Annulohypoxylon stygium, Aspergillus mulundensis, Berkeleyomyces basicola (syn. Thielaviopsis basicola), Ceratocystis smalleyi, two Cercospora beticola strains, Coleophoma cylindrospora, Fusarium fracticaudum, Phialophora cf. hyalina, and Morchella septimelata.</title>
        <authorList>
            <person name="Wingfield B.D."/>
            <person name="Bills G.F."/>
            <person name="Dong Y."/>
            <person name="Huang W."/>
            <person name="Nel W.J."/>
            <person name="Swalarsk-Parry B.S."/>
            <person name="Vaghefi N."/>
            <person name="Wilken P.M."/>
            <person name="An Z."/>
            <person name="de Beer Z.W."/>
            <person name="De Vos L."/>
            <person name="Chen L."/>
            <person name="Duong T.A."/>
            <person name="Gao Y."/>
            <person name="Hammerbacher A."/>
            <person name="Kikkert J.R."/>
            <person name="Li Y."/>
            <person name="Li H."/>
            <person name="Li K."/>
            <person name="Li Q."/>
            <person name="Liu X."/>
            <person name="Ma X."/>
            <person name="Naidoo K."/>
            <person name="Pethybridge S.J."/>
            <person name="Sun J."/>
            <person name="Steenkamp E.T."/>
            <person name="van der Nest M.A."/>
            <person name="van Wyk S."/>
            <person name="Wingfield M.J."/>
            <person name="Xiong C."/>
            <person name="Yue Q."/>
            <person name="Zhang X."/>
        </authorList>
    </citation>
    <scope>NUCLEOTIDE SEQUENCE [LARGE SCALE GENOMIC DNA]</scope>
    <source>
        <strain evidence="2 3">DSM 5745</strain>
    </source>
</reference>
<evidence type="ECO:0000313" key="2">
    <source>
        <dbReference type="EMBL" id="RDW64403.1"/>
    </source>
</evidence>
<dbReference type="RefSeq" id="XP_026599562.1">
    <property type="nucleotide sequence ID" value="XM_026751830.1"/>
</dbReference>
<organism evidence="2 3">
    <name type="scientific">Aspergillus mulundensis</name>
    <dbReference type="NCBI Taxonomy" id="1810919"/>
    <lineage>
        <taxon>Eukaryota</taxon>
        <taxon>Fungi</taxon>
        <taxon>Dikarya</taxon>
        <taxon>Ascomycota</taxon>
        <taxon>Pezizomycotina</taxon>
        <taxon>Eurotiomycetes</taxon>
        <taxon>Eurotiomycetidae</taxon>
        <taxon>Eurotiales</taxon>
        <taxon>Aspergillaceae</taxon>
        <taxon>Aspergillus</taxon>
        <taxon>Aspergillus subgen. Nidulantes</taxon>
    </lineage>
</organism>
<gene>
    <name evidence="2" type="ORF">DSM5745_09814</name>
</gene>
<dbReference type="Proteomes" id="UP000256690">
    <property type="component" value="Unassembled WGS sequence"/>
</dbReference>
<comment type="caution">
    <text evidence="2">The sequence shown here is derived from an EMBL/GenBank/DDBJ whole genome shotgun (WGS) entry which is preliminary data.</text>
</comment>
<sequence>MAPTKLSNHPMQILTASIDLENRKSDCVKSAERDYYIDALEEDEDADFETIQQRGCRQKSVQLIEEVARHFADQNIRHYWIFCGYRVPEKKWQVYIGFFMPKMANAQRISIKLEVISKFLDGRPDRDLTVDRFGKLPFRLILHWMRPKGWAYMSRLEMISGIPHTVKEGKDGHMQWLRPRVRPRGPDYVPSWFEGGPGFFSKVLSKIAPSAEAQTDENLQLMTLDQVLEKMKGPSADELLDSECGDGLQLPEYDDLDH</sequence>
<proteinExistence type="predicted"/>
<accession>A0A3D8QRF7</accession>
<dbReference type="OrthoDB" id="4517758at2759"/>
<evidence type="ECO:0000256" key="1">
    <source>
        <dbReference type="SAM" id="MobiDB-lite"/>
    </source>
</evidence>
<keyword evidence="3" id="KW-1185">Reference proteome</keyword>
<dbReference type="EMBL" id="PVWQ01000014">
    <property type="protein sequence ID" value="RDW64403.1"/>
    <property type="molecule type" value="Genomic_DNA"/>
</dbReference>